<feature type="domain" description="AB hydrolase-1" evidence="2">
    <location>
        <begin position="50"/>
        <end position="271"/>
    </location>
</feature>
<evidence type="ECO:0000313" key="3">
    <source>
        <dbReference type="EMBL" id="GAA3851456.1"/>
    </source>
</evidence>
<dbReference type="RefSeq" id="WP_345546741.1">
    <property type="nucleotide sequence ID" value="NZ_BAAAZA010000003.1"/>
</dbReference>
<proteinExistence type="predicted"/>
<keyword evidence="4" id="KW-1185">Reference proteome</keyword>
<sequence length="282" mass="29800">MRPKTLFRPTRKSSAALAATAAVAALTFAATAPAEAARPAQHPAPPKPTVVLVHGAFADSSSWNGVIKRLRHDGYRVLAPANPLRGLANDADYLRSFLKSVRGPVVLAGHSYGGSVISQAAAGDPDVKALVYIAAFAPDKGETPAELGEKFPGATLPTVLDEVPFPLPDGSTGTDLYIKADKFHDAFAADLPASTTDLMATTQRPVAASVFTDKPTEAAWKTIPSWDLITTQDKAIAPDEQRFMAHRAHARTTEIRSSHAVPVSHPAAVTDVIEQAARSTTR</sequence>
<dbReference type="Pfam" id="PF12697">
    <property type="entry name" value="Abhydrolase_6"/>
    <property type="match status" value="1"/>
</dbReference>
<evidence type="ECO:0000313" key="4">
    <source>
        <dbReference type="Proteomes" id="UP001501563"/>
    </source>
</evidence>
<dbReference type="EMBL" id="BAAAZA010000003">
    <property type="protein sequence ID" value="GAA3851456.1"/>
    <property type="molecule type" value="Genomic_DNA"/>
</dbReference>
<keyword evidence="1" id="KW-0732">Signal</keyword>
<dbReference type="InterPro" id="IPR052897">
    <property type="entry name" value="Sec-Metab_Biosynth_Hydrolase"/>
</dbReference>
<evidence type="ECO:0000259" key="2">
    <source>
        <dbReference type="Pfam" id="PF12697"/>
    </source>
</evidence>
<dbReference type="SUPFAM" id="SSF53474">
    <property type="entry name" value="alpha/beta-Hydrolases"/>
    <property type="match status" value="1"/>
</dbReference>
<keyword evidence="3" id="KW-0378">Hydrolase</keyword>
<dbReference type="PANTHER" id="PTHR37017:SF11">
    <property type="entry name" value="ESTERASE_LIPASE_THIOESTERASE DOMAIN-CONTAINING PROTEIN"/>
    <property type="match status" value="1"/>
</dbReference>
<reference evidence="4" key="1">
    <citation type="journal article" date="2019" name="Int. J. Syst. Evol. Microbiol.">
        <title>The Global Catalogue of Microorganisms (GCM) 10K type strain sequencing project: providing services to taxonomists for standard genome sequencing and annotation.</title>
        <authorList>
            <consortium name="The Broad Institute Genomics Platform"/>
            <consortium name="The Broad Institute Genome Sequencing Center for Infectious Disease"/>
            <person name="Wu L."/>
            <person name="Ma J."/>
        </authorList>
    </citation>
    <scope>NUCLEOTIDE SEQUENCE [LARGE SCALE GENOMIC DNA]</scope>
    <source>
        <strain evidence="4">JCM 16578</strain>
    </source>
</reference>
<dbReference type="Proteomes" id="UP001501563">
    <property type="component" value="Unassembled WGS sequence"/>
</dbReference>
<dbReference type="Gene3D" id="3.40.50.1820">
    <property type="entry name" value="alpha/beta hydrolase"/>
    <property type="match status" value="1"/>
</dbReference>
<protein>
    <submittedName>
        <fullName evidence="3">Alpha/beta hydrolase</fullName>
    </submittedName>
</protein>
<dbReference type="InterPro" id="IPR029058">
    <property type="entry name" value="AB_hydrolase_fold"/>
</dbReference>
<organism evidence="3 4">
    <name type="scientific">Streptomyces lannensis</name>
    <dbReference type="NCBI Taxonomy" id="766498"/>
    <lineage>
        <taxon>Bacteria</taxon>
        <taxon>Bacillati</taxon>
        <taxon>Actinomycetota</taxon>
        <taxon>Actinomycetes</taxon>
        <taxon>Kitasatosporales</taxon>
        <taxon>Streptomycetaceae</taxon>
        <taxon>Streptomyces</taxon>
    </lineage>
</organism>
<comment type="caution">
    <text evidence="3">The sequence shown here is derived from an EMBL/GenBank/DDBJ whole genome shotgun (WGS) entry which is preliminary data.</text>
</comment>
<accession>A0ABP7JR43</accession>
<dbReference type="InterPro" id="IPR000073">
    <property type="entry name" value="AB_hydrolase_1"/>
</dbReference>
<feature type="signal peptide" evidence="1">
    <location>
        <begin position="1"/>
        <end position="36"/>
    </location>
</feature>
<dbReference type="PANTHER" id="PTHR37017">
    <property type="entry name" value="AB HYDROLASE-1 DOMAIN-CONTAINING PROTEIN-RELATED"/>
    <property type="match status" value="1"/>
</dbReference>
<feature type="chain" id="PRO_5046139220" evidence="1">
    <location>
        <begin position="37"/>
        <end position="282"/>
    </location>
</feature>
<name>A0ABP7JR43_9ACTN</name>
<evidence type="ECO:0000256" key="1">
    <source>
        <dbReference type="SAM" id="SignalP"/>
    </source>
</evidence>
<gene>
    <name evidence="3" type="ORF">GCM10022207_12270</name>
</gene>
<dbReference type="GO" id="GO:0016787">
    <property type="term" value="F:hydrolase activity"/>
    <property type="evidence" value="ECO:0007669"/>
    <property type="project" value="UniProtKB-KW"/>
</dbReference>